<comment type="subcellular location">
    <subcellularLocation>
        <location evidence="1">Membrane</location>
        <topology evidence="1">Multi-pass membrane protein</topology>
    </subcellularLocation>
</comment>
<evidence type="ECO:0000256" key="6">
    <source>
        <dbReference type="SAM" id="Phobius"/>
    </source>
</evidence>
<feature type="transmembrane region" description="Helical" evidence="6">
    <location>
        <begin position="31"/>
        <end position="51"/>
    </location>
</feature>
<protein>
    <recommendedName>
        <fullName evidence="7">EamA domain-containing protein</fullName>
    </recommendedName>
</protein>
<evidence type="ECO:0000256" key="3">
    <source>
        <dbReference type="ARBA" id="ARBA00022692"/>
    </source>
</evidence>
<dbReference type="AlphaFoldDB" id="A0A330L9B8"/>
<gene>
    <name evidence="8" type="ORF">NITLEN_60098</name>
</gene>
<feature type="transmembrane region" description="Helical" evidence="6">
    <location>
        <begin position="98"/>
        <end position="119"/>
    </location>
</feature>
<evidence type="ECO:0000256" key="4">
    <source>
        <dbReference type="ARBA" id="ARBA00022989"/>
    </source>
</evidence>
<evidence type="ECO:0000256" key="5">
    <source>
        <dbReference type="ARBA" id="ARBA00023136"/>
    </source>
</evidence>
<evidence type="ECO:0000313" key="9">
    <source>
        <dbReference type="Proteomes" id="UP000248168"/>
    </source>
</evidence>
<keyword evidence="5 6" id="KW-0472">Membrane</keyword>
<keyword evidence="9" id="KW-1185">Reference proteome</keyword>
<evidence type="ECO:0000256" key="2">
    <source>
        <dbReference type="ARBA" id="ARBA00007362"/>
    </source>
</evidence>
<reference evidence="9" key="1">
    <citation type="submission" date="2018-04" db="EMBL/GenBank/DDBJ databases">
        <authorList>
            <person name="Lucker S."/>
            <person name="Sakoula D."/>
        </authorList>
    </citation>
    <scope>NUCLEOTIDE SEQUENCE [LARGE SCALE GENOMIC DNA]</scope>
</reference>
<sequence>MLGGVYGFTAAALFGVSPPLAKLLLPEASPLLIAGLLYFGAGLGLLAFEVLFYRKTEVSRRESSVGPADRWLLGGMVLTGGLLGPVCMLWGLQRLSGVLGTLLLNLEAPFTIGLAVLLFREHLGRRGMAGALLIVSAAAILRYRPEELRPDAWGFFAIASACLWWAIDNNLSQRVSLRDPVVVTRIKALSAGGHG</sequence>
<evidence type="ECO:0000313" key="8">
    <source>
        <dbReference type="EMBL" id="SPP66295.1"/>
    </source>
</evidence>
<organism evidence="8 9">
    <name type="scientific">Nitrospira lenta</name>
    <dbReference type="NCBI Taxonomy" id="1436998"/>
    <lineage>
        <taxon>Bacteria</taxon>
        <taxon>Pseudomonadati</taxon>
        <taxon>Nitrospirota</taxon>
        <taxon>Nitrospiria</taxon>
        <taxon>Nitrospirales</taxon>
        <taxon>Nitrospiraceae</taxon>
        <taxon>Nitrospira</taxon>
    </lineage>
</organism>
<dbReference type="SUPFAM" id="SSF103481">
    <property type="entry name" value="Multidrug resistance efflux transporter EmrE"/>
    <property type="match status" value="1"/>
</dbReference>
<dbReference type="EMBL" id="OUNR01000019">
    <property type="protein sequence ID" value="SPP66295.1"/>
    <property type="molecule type" value="Genomic_DNA"/>
</dbReference>
<accession>A0A330L9B8</accession>
<keyword evidence="3 6" id="KW-0812">Transmembrane</keyword>
<dbReference type="InterPro" id="IPR037185">
    <property type="entry name" value="EmrE-like"/>
</dbReference>
<dbReference type="PANTHER" id="PTHR32322">
    <property type="entry name" value="INNER MEMBRANE TRANSPORTER"/>
    <property type="match status" value="1"/>
</dbReference>
<evidence type="ECO:0000256" key="1">
    <source>
        <dbReference type="ARBA" id="ARBA00004141"/>
    </source>
</evidence>
<dbReference type="Pfam" id="PF00892">
    <property type="entry name" value="EamA"/>
    <property type="match status" value="1"/>
</dbReference>
<dbReference type="GO" id="GO:0016020">
    <property type="term" value="C:membrane"/>
    <property type="evidence" value="ECO:0007669"/>
    <property type="project" value="UniProtKB-SubCell"/>
</dbReference>
<dbReference type="InterPro" id="IPR050638">
    <property type="entry name" value="AA-Vitamin_Transporters"/>
</dbReference>
<comment type="similarity">
    <text evidence="2">Belongs to the EamA transporter family.</text>
</comment>
<dbReference type="InterPro" id="IPR000620">
    <property type="entry name" value="EamA_dom"/>
</dbReference>
<feature type="transmembrane region" description="Helical" evidence="6">
    <location>
        <begin position="71"/>
        <end position="92"/>
    </location>
</feature>
<name>A0A330L9B8_9BACT</name>
<evidence type="ECO:0000259" key="7">
    <source>
        <dbReference type="Pfam" id="PF00892"/>
    </source>
</evidence>
<feature type="domain" description="EamA" evidence="7">
    <location>
        <begin position="2"/>
        <end position="141"/>
    </location>
</feature>
<dbReference type="Proteomes" id="UP000248168">
    <property type="component" value="Unassembled WGS sequence"/>
</dbReference>
<dbReference type="PANTHER" id="PTHR32322:SF2">
    <property type="entry name" value="EAMA DOMAIN-CONTAINING PROTEIN"/>
    <property type="match status" value="1"/>
</dbReference>
<dbReference type="InParanoid" id="A0A330L9B8"/>
<proteinExistence type="inferred from homology"/>
<keyword evidence="4 6" id="KW-1133">Transmembrane helix</keyword>